<feature type="region of interest" description="Disordered" evidence="1">
    <location>
        <begin position="28"/>
        <end position="47"/>
    </location>
</feature>
<evidence type="ECO:0000313" key="3">
    <source>
        <dbReference type="Proteomes" id="UP000243459"/>
    </source>
</evidence>
<dbReference type="OMA" id="NRVPNWK"/>
<keyword evidence="3" id="KW-1185">Reference proteome</keyword>
<dbReference type="Gramene" id="ONK69140">
    <property type="protein sequence ID" value="ONK69140"/>
    <property type="gene ID" value="A4U43_C05F19770"/>
</dbReference>
<feature type="region of interest" description="Disordered" evidence="1">
    <location>
        <begin position="162"/>
        <end position="215"/>
    </location>
</feature>
<dbReference type="Proteomes" id="UP000243459">
    <property type="component" value="Chromosome 5"/>
</dbReference>
<dbReference type="AlphaFoldDB" id="A0A5P1EYA4"/>
<feature type="compositionally biased region" description="Basic and acidic residues" evidence="1">
    <location>
        <begin position="28"/>
        <end position="37"/>
    </location>
</feature>
<protein>
    <submittedName>
        <fullName evidence="2">Uncharacterized protein</fullName>
    </submittedName>
</protein>
<evidence type="ECO:0000256" key="1">
    <source>
        <dbReference type="SAM" id="MobiDB-lite"/>
    </source>
</evidence>
<accession>A0A5P1EYA4</accession>
<gene>
    <name evidence="2" type="ORF">A4U43_C05F19770</name>
</gene>
<reference evidence="3" key="1">
    <citation type="journal article" date="2017" name="Nat. Commun.">
        <title>The asparagus genome sheds light on the origin and evolution of a young Y chromosome.</title>
        <authorList>
            <person name="Harkess A."/>
            <person name="Zhou J."/>
            <person name="Xu C."/>
            <person name="Bowers J.E."/>
            <person name="Van der Hulst R."/>
            <person name="Ayyampalayam S."/>
            <person name="Mercati F."/>
            <person name="Riccardi P."/>
            <person name="McKain M.R."/>
            <person name="Kakrana A."/>
            <person name="Tang H."/>
            <person name="Ray J."/>
            <person name="Groenendijk J."/>
            <person name="Arikit S."/>
            <person name="Mathioni S.M."/>
            <person name="Nakano M."/>
            <person name="Shan H."/>
            <person name="Telgmann-Rauber A."/>
            <person name="Kanno A."/>
            <person name="Yue Z."/>
            <person name="Chen H."/>
            <person name="Li W."/>
            <person name="Chen Y."/>
            <person name="Xu X."/>
            <person name="Zhang Y."/>
            <person name="Luo S."/>
            <person name="Chen H."/>
            <person name="Gao J."/>
            <person name="Mao Z."/>
            <person name="Pires J.C."/>
            <person name="Luo M."/>
            <person name="Kudrna D."/>
            <person name="Wing R.A."/>
            <person name="Meyers B.C."/>
            <person name="Yi K."/>
            <person name="Kong H."/>
            <person name="Lavrijsen P."/>
            <person name="Sunseri F."/>
            <person name="Falavigna A."/>
            <person name="Ye Y."/>
            <person name="Leebens-Mack J.H."/>
            <person name="Chen G."/>
        </authorList>
    </citation>
    <scope>NUCLEOTIDE SEQUENCE [LARGE SCALE GENOMIC DNA]</scope>
    <source>
        <strain evidence="3">cv. DH0086</strain>
    </source>
</reference>
<name>A0A5P1EYA4_ASPOF</name>
<organism evidence="2 3">
    <name type="scientific">Asparagus officinalis</name>
    <name type="common">Garden asparagus</name>
    <dbReference type="NCBI Taxonomy" id="4686"/>
    <lineage>
        <taxon>Eukaryota</taxon>
        <taxon>Viridiplantae</taxon>
        <taxon>Streptophyta</taxon>
        <taxon>Embryophyta</taxon>
        <taxon>Tracheophyta</taxon>
        <taxon>Spermatophyta</taxon>
        <taxon>Magnoliopsida</taxon>
        <taxon>Liliopsida</taxon>
        <taxon>Asparagales</taxon>
        <taxon>Asparagaceae</taxon>
        <taxon>Asparagoideae</taxon>
        <taxon>Asparagus</taxon>
    </lineage>
</organism>
<dbReference type="EMBL" id="CM007385">
    <property type="protein sequence ID" value="ONK69140.1"/>
    <property type="molecule type" value="Genomic_DNA"/>
</dbReference>
<dbReference type="PANTHER" id="PTHR36048:SF1">
    <property type="entry name" value="RIBOSOME MATURATION FACTOR"/>
    <property type="match status" value="1"/>
</dbReference>
<dbReference type="OrthoDB" id="1902342at2759"/>
<dbReference type="PANTHER" id="PTHR36048">
    <property type="entry name" value="RIBOSOME MATURATION FACTOR"/>
    <property type="match status" value="1"/>
</dbReference>
<proteinExistence type="predicted"/>
<sequence>MATKPITTEAIALTEKKMDMTLDDIIKMSKTPSSKEKKAPRRPIKSQGFLNRIASQRPSRVQHFMDSRASIRQGVLAQRRSNFHGNQLGNQFPLTTNAARRAAVMPIRSMATNWNKPRFAPVTAQRKAADAGPSGKDVAMVYPKQRPQTLDALFANMKENRMRGISSSQQQTFRGDDNRQIPQRRISRQQHQQRQQVRGDRGRVFPGRRSGNYAK</sequence>
<feature type="compositionally biased region" description="Low complexity" evidence="1">
    <location>
        <begin position="180"/>
        <end position="196"/>
    </location>
</feature>
<evidence type="ECO:0000313" key="2">
    <source>
        <dbReference type="EMBL" id="ONK69140.1"/>
    </source>
</evidence>